<dbReference type="AlphaFoldDB" id="A0A3M8T375"/>
<dbReference type="EMBL" id="RJAI01000032">
    <property type="protein sequence ID" value="RNF88028.1"/>
    <property type="molecule type" value="Genomic_DNA"/>
</dbReference>
<accession>A0A3M8T375</accession>
<gene>
    <name evidence="1" type="ORF">EFK07_14265</name>
</gene>
<proteinExistence type="predicted"/>
<dbReference type="RefSeq" id="WP_060546200.1">
    <property type="nucleotide sequence ID" value="NZ_BKWG01000315.1"/>
</dbReference>
<dbReference type="Proteomes" id="UP000278162">
    <property type="component" value="Unassembled WGS sequence"/>
</dbReference>
<organism evidence="1 2">
    <name type="scientific">Pseudomonas putida</name>
    <name type="common">Arthrobacter siderocapsulatus</name>
    <dbReference type="NCBI Taxonomy" id="303"/>
    <lineage>
        <taxon>Bacteria</taxon>
        <taxon>Pseudomonadati</taxon>
        <taxon>Pseudomonadota</taxon>
        <taxon>Gammaproteobacteria</taxon>
        <taxon>Pseudomonadales</taxon>
        <taxon>Pseudomonadaceae</taxon>
        <taxon>Pseudomonas</taxon>
    </lineage>
</organism>
<name>A0A3M8T375_PSEPU</name>
<dbReference type="OrthoDB" id="6906092at2"/>
<protein>
    <submittedName>
        <fullName evidence="1">Uncharacterized protein</fullName>
    </submittedName>
</protein>
<evidence type="ECO:0000313" key="1">
    <source>
        <dbReference type="EMBL" id="RNF88028.1"/>
    </source>
</evidence>
<evidence type="ECO:0000313" key="2">
    <source>
        <dbReference type="Proteomes" id="UP000278162"/>
    </source>
</evidence>
<reference evidence="1 2" key="1">
    <citation type="submission" date="2018-10" db="EMBL/GenBank/DDBJ databases">
        <title>An outbreak of IMP-63 producing strain in France.</title>
        <authorList>
            <person name="Bour M."/>
            <person name="Liapis E."/>
            <person name="Plesiat P."/>
        </authorList>
    </citation>
    <scope>NUCLEOTIDE SEQUENCE [LARGE SCALE GENOMIC DNA]</scope>
    <source>
        <strain evidence="1 2">12917</strain>
    </source>
</reference>
<sequence length="118" mass="13265">MTAVSVSSTSFRLGYALGTLYREFVRSMKRTTPAVPTQAQPVAHLASITPTRNDWDELSRIPTLARRGVDLNQWFDANTKPIPKPAKRRPRQRKQAERKALELRMGPLDELIAPVAAI</sequence>
<comment type="caution">
    <text evidence="1">The sequence shown here is derived from an EMBL/GenBank/DDBJ whole genome shotgun (WGS) entry which is preliminary data.</text>
</comment>